<evidence type="ECO:0000256" key="1">
    <source>
        <dbReference type="SAM" id="MobiDB-lite"/>
    </source>
</evidence>
<organism evidence="3 4">
    <name type="scientific">Pontibacter oryzae</name>
    <dbReference type="NCBI Taxonomy" id="2304593"/>
    <lineage>
        <taxon>Bacteria</taxon>
        <taxon>Pseudomonadati</taxon>
        <taxon>Bacteroidota</taxon>
        <taxon>Cytophagia</taxon>
        <taxon>Cytophagales</taxon>
        <taxon>Hymenobacteraceae</taxon>
        <taxon>Pontibacter</taxon>
    </lineage>
</organism>
<dbReference type="PROSITE" id="PS00018">
    <property type="entry name" value="EF_HAND_1"/>
    <property type="match status" value="1"/>
</dbReference>
<gene>
    <name evidence="3" type="ORF">D1627_03360</name>
</gene>
<dbReference type="AlphaFoldDB" id="A0A399SL93"/>
<dbReference type="InterPro" id="IPR011992">
    <property type="entry name" value="EF-hand-dom_pair"/>
</dbReference>
<dbReference type="Proteomes" id="UP000266005">
    <property type="component" value="Unassembled WGS sequence"/>
</dbReference>
<dbReference type="OrthoDB" id="1145220at2"/>
<dbReference type="InterPro" id="IPR002048">
    <property type="entry name" value="EF_hand_dom"/>
</dbReference>
<dbReference type="Pfam" id="PF13202">
    <property type="entry name" value="EF-hand_5"/>
    <property type="match status" value="2"/>
</dbReference>
<evidence type="ECO:0000313" key="3">
    <source>
        <dbReference type="EMBL" id="RIJ43223.1"/>
    </source>
</evidence>
<feature type="compositionally biased region" description="Low complexity" evidence="1">
    <location>
        <begin position="8"/>
        <end position="18"/>
    </location>
</feature>
<sequence>MTAVACATQQNQTSTTNQRPAGERGGPPTYAQLLAEMDANKDGKLAKSEIKGPLANDFSKLDANNDGYITESELKNASGPRGNRPRQ</sequence>
<evidence type="ECO:0000313" key="4">
    <source>
        <dbReference type="Proteomes" id="UP000266005"/>
    </source>
</evidence>
<protein>
    <submittedName>
        <fullName evidence="3">EF-hand domain-containing protein</fullName>
    </submittedName>
</protein>
<evidence type="ECO:0000259" key="2">
    <source>
        <dbReference type="PROSITE" id="PS50222"/>
    </source>
</evidence>
<dbReference type="InterPro" id="IPR018247">
    <property type="entry name" value="EF_Hand_1_Ca_BS"/>
</dbReference>
<comment type="caution">
    <text evidence="3">The sequence shown here is derived from an EMBL/GenBank/DDBJ whole genome shotgun (WGS) entry which is preliminary data.</text>
</comment>
<feature type="domain" description="EF-hand" evidence="2">
    <location>
        <begin position="49"/>
        <end position="84"/>
    </location>
</feature>
<accession>A0A399SL93</accession>
<name>A0A399SL93_9BACT</name>
<dbReference type="PROSITE" id="PS50222">
    <property type="entry name" value="EF_HAND_2"/>
    <property type="match status" value="1"/>
</dbReference>
<dbReference type="GO" id="GO:0005509">
    <property type="term" value="F:calcium ion binding"/>
    <property type="evidence" value="ECO:0007669"/>
    <property type="project" value="InterPro"/>
</dbReference>
<dbReference type="SUPFAM" id="SSF47473">
    <property type="entry name" value="EF-hand"/>
    <property type="match status" value="1"/>
</dbReference>
<proteinExistence type="predicted"/>
<keyword evidence="4" id="KW-1185">Reference proteome</keyword>
<feature type="region of interest" description="Disordered" evidence="1">
    <location>
        <begin position="1"/>
        <end position="29"/>
    </location>
</feature>
<dbReference type="Gene3D" id="1.10.238.10">
    <property type="entry name" value="EF-hand"/>
    <property type="match status" value="1"/>
</dbReference>
<dbReference type="EMBL" id="QWGE01000001">
    <property type="protein sequence ID" value="RIJ43223.1"/>
    <property type="molecule type" value="Genomic_DNA"/>
</dbReference>
<reference evidence="4" key="1">
    <citation type="submission" date="2018-08" db="EMBL/GenBank/DDBJ databases">
        <title>Mucilaginibacter sp. MYSH2.</title>
        <authorList>
            <person name="Seo T."/>
        </authorList>
    </citation>
    <scope>NUCLEOTIDE SEQUENCE [LARGE SCALE GENOMIC DNA]</scope>
    <source>
        <strain evidence="4">KIRAN</strain>
    </source>
</reference>